<evidence type="ECO:0000256" key="5">
    <source>
        <dbReference type="ARBA" id="ARBA00022840"/>
    </source>
</evidence>
<comment type="caution">
    <text evidence="11">The sequence shown here is derived from an EMBL/GenBank/DDBJ whole genome shotgun (WGS) entry which is preliminary data.</text>
</comment>
<dbReference type="NCBIfam" id="NF006330">
    <property type="entry name" value="PRK08560.1"/>
    <property type="match status" value="1"/>
</dbReference>
<keyword evidence="6 10" id="KW-0648">Protein biosynthesis</keyword>
<dbReference type="GO" id="GO:0004831">
    <property type="term" value="F:tyrosine-tRNA ligase activity"/>
    <property type="evidence" value="ECO:0007669"/>
    <property type="project" value="UniProtKB-EC"/>
</dbReference>
<evidence type="ECO:0000256" key="2">
    <source>
        <dbReference type="ARBA" id="ARBA00022490"/>
    </source>
</evidence>
<evidence type="ECO:0000256" key="9">
    <source>
        <dbReference type="ARBA" id="ARBA00048248"/>
    </source>
</evidence>
<dbReference type="Gene3D" id="3.40.50.620">
    <property type="entry name" value="HUPs"/>
    <property type="match status" value="2"/>
</dbReference>
<accession>A0A497F5S3</accession>
<keyword evidence="7 10" id="KW-0030">Aminoacyl-tRNA synthetase</keyword>
<evidence type="ECO:0000313" key="12">
    <source>
        <dbReference type="Proteomes" id="UP000269499"/>
    </source>
</evidence>
<evidence type="ECO:0000256" key="4">
    <source>
        <dbReference type="ARBA" id="ARBA00022741"/>
    </source>
</evidence>
<evidence type="ECO:0000256" key="3">
    <source>
        <dbReference type="ARBA" id="ARBA00022598"/>
    </source>
</evidence>
<dbReference type="PIRSF" id="PIRSF006588">
    <property type="entry name" value="TyrRS_arch_euk"/>
    <property type="match status" value="1"/>
</dbReference>
<evidence type="ECO:0000313" key="11">
    <source>
        <dbReference type="EMBL" id="RLE54280.1"/>
    </source>
</evidence>
<evidence type="ECO:0000256" key="6">
    <source>
        <dbReference type="ARBA" id="ARBA00022917"/>
    </source>
</evidence>
<evidence type="ECO:0000256" key="8">
    <source>
        <dbReference type="ARBA" id="ARBA00033323"/>
    </source>
</evidence>
<organism evidence="11 12">
    <name type="scientific">Thermoproteota archaeon</name>
    <dbReference type="NCBI Taxonomy" id="2056631"/>
    <lineage>
        <taxon>Archaea</taxon>
        <taxon>Thermoproteota</taxon>
    </lineage>
</organism>
<dbReference type="AlphaFoldDB" id="A0A497F5S3"/>
<dbReference type="Pfam" id="PF00579">
    <property type="entry name" value="tRNA-synt_1b"/>
    <property type="match status" value="1"/>
</dbReference>
<dbReference type="EC" id="6.1.1.1" evidence="1"/>
<keyword evidence="2" id="KW-0963">Cytoplasm</keyword>
<name>A0A497F5S3_9CREN</name>
<dbReference type="GO" id="GO:0006437">
    <property type="term" value="P:tyrosyl-tRNA aminoacylation"/>
    <property type="evidence" value="ECO:0007669"/>
    <property type="project" value="InterPro"/>
</dbReference>
<gene>
    <name evidence="11" type="ORF">DRJ26_02060</name>
</gene>
<evidence type="ECO:0000256" key="1">
    <source>
        <dbReference type="ARBA" id="ARBA00013160"/>
    </source>
</evidence>
<keyword evidence="5 10" id="KW-0067">ATP-binding</keyword>
<dbReference type="EMBL" id="QMRA01000029">
    <property type="protein sequence ID" value="RLE54280.1"/>
    <property type="molecule type" value="Genomic_DNA"/>
</dbReference>
<proteinExistence type="inferred from homology"/>
<dbReference type="InterPro" id="IPR050489">
    <property type="entry name" value="Tyr-tRNA_synthase"/>
</dbReference>
<dbReference type="InterPro" id="IPR002305">
    <property type="entry name" value="aa-tRNA-synth_Ic"/>
</dbReference>
<dbReference type="InterPro" id="IPR014729">
    <property type="entry name" value="Rossmann-like_a/b/a_fold"/>
</dbReference>
<evidence type="ECO:0000256" key="10">
    <source>
        <dbReference type="RuleBase" id="RU363036"/>
    </source>
</evidence>
<dbReference type="GO" id="GO:0005524">
    <property type="term" value="F:ATP binding"/>
    <property type="evidence" value="ECO:0007669"/>
    <property type="project" value="UniProtKB-KW"/>
</dbReference>
<dbReference type="PANTHER" id="PTHR46264">
    <property type="entry name" value="TYROSINE-TRNA LIGASE"/>
    <property type="match status" value="1"/>
</dbReference>
<dbReference type="GO" id="GO:0005737">
    <property type="term" value="C:cytoplasm"/>
    <property type="evidence" value="ECO:0007669"/>
    <property type="project" value="InterPro"/>
</dbReference>
<comment type="similarity">
    <text evidence="10">Belongs to the class-I aminoacyl-tRNA synthetase family.</text>
</comment>
<reference evidence="11 12" key="1">
    <citation type="submission" date="2018-06" db="EMBL/GenBank/DDBJ databases">
        <title>Extensive metabolic versatility and redundancy in microbially diverse, dynamic hydrothermal sediments.</title>
        <authorList>
            <person name="Dombrowski N."/>
            <person name="Teske A."/>
            <person name="Baker B.J."/>
        </authorList>
    </citation>
    <scope>NUCLEOTIDE SEQUENCE [LARGE SCALE GENOMIC DNA]</scope>
    <source>
        <strain evidence="11">B20_G2</strain>
    </source>
</reference>
<dbReference type="Proteomes" id="UP000269499">
    <property type="component" value="Unassembled WGS sequence"/>
</dbReference>
<keyword evidence="4 10" id="KW-0547">Nucleotide-binding</keyword>
<protein>
    <recommendedName>
        <fullName evidence="1">tyrosine--tRNA ligase</fullName>
        <ecNumber evidence="1">6.1.1.1</ecNumber>
    </recommendedName>
    <alternativeName>
        <fullName evidence="8">Tyrosyl-tRNA synthetase</fullName>
    </alternativeName>
</protein>
<dbReference type="PANTHER" id="PTHR46264:SF4">
    <property type="entry name" value="TYROSINE--TRNA LIGASE, CYTOPLASMIC"/>
    <property type="match status" value="1"/>
</dbReference>
<keyword evidence="3 10" id="KW-0436">Ligase</keyword>
<dbReference type="HAMAP" id="MF_02009">
    <property type="entry name" value="Tyr_tRNA_synth_type4"/>
    <property type="match status" value="1"/>
</dbReference>
<dbReference type="SUPFAM" id="SSF52374">
    <property type="entry name" value="Nucleotidylyl transferase"/>
    <property type="match status" value="1"/>
</dbReference>
<comment type="catalytic activity">
    <reaction evidence="9">
        <text>tRNA(Tyr) + L-tyrosine + ATP = L-tyrosyl-tRNA(Tyr) + AMP + diphosphate + H(+)</text>
        <dbReference type="Rhea" id="RHEA:10220"/>
        <dbReference type="Rhea" id="RHEA-COMP:9706"/>
        <dbReference type="Rhea" id="RHEA-COMP:9707"/>
        <dbReference type="ChEBI" id="CHEBI:15378"/>
        <dbReference type="ChEBI" id="CHEBI:30616"/>
        <dbReference type="ChEBI" id="CHEBI:33019"/>
        <dbReference type="ChEBI" id="CHEBI:58315"/>
        <dbReference type="ChEBI" id="CHEBI:78442"/>
        <dbReference type="ChEBI" id="CHEBI:78536"/>
        <dbReference type="ChEBI" id="CHEBI:456215"/>
        <dbReference type="EC" id="6.1.1.1"/>
    </reaction>
</comment>
<evidence type="ECO:0000256" key="7">
    <source>
        <dbReference type="ARBA" id="ARBA00023146"/>
    </source>
</evidence>
<dbReference type="InterPro" id="IPR023617">
    <property type="entry name" value="Tyr-tRNA-ligase_arc/euk-type"/>
</dbReference>
<sequence>MDVEEIIHLVKKTPTEELLTEERLREYLYQGVKLRHYIGFEISGYVHIGTGIMCMQKVADFQKAGIETIVFLADYHSWINKKLGGDLDTIKRVAGGYFKEALKESLKVVGGDPEKTKFIMGSEVYEKVGLQYLENVIRVSMKTTLSRVRRSITIMGRKKGESLDFAQLLYVPMQVADIFTLKVNFAHGGIDQRKAHVIAIDIGEKVFGYKPIAVHHHLIMGLDLTSREWSAIVKAKNEGAREAFEDSVIEIKMSKSRPKSAIFIHDSEDEIRSKIRKAFCPSKVVEFNPVIEILDYIISRNIREDEIEIVNEKTGEKIKFKSFDELKRAYSEGRIHPLDLKNYVATKLIEILEPIRKHFREGSGRKFIEEMESIRITG</sequence>
<dbReference type="InterPro" id="IPR023678">
    <property type="entry name" value="Tyr-tRNA-ligase_4"/>
</dbReference>